<gene>
    <name evidence="1" type="ORF">AB835_09530</name>
</gene>
<name>A0A1D2QP19_9GAMM</name>
<protein>
    <recommendedName>
        <fullName evidence="3">Formate dehydrogenase</fullName>
    </recommendedName>
</protein>
<dbReference type="EMBL" id="MDLC01000032">
    <property type="protein sequence ID" value="ODS23312.1"/>
    <property type="molecule type" value="Genomic_DNA"/>
</dbReference>
<accession>A0A1D2QP19</accession>
<evidence type="ECO:0008006" key="3">
    <source>
        <dbReference type="Google" id="ProtNLM"/>
    </source>
</evidence>
<dbReference type="InterPro" id="IPR021074">
    <property type="entry name" value="Formate_DH_dsu"/>
</dbReference>
<dbReference type="STRING" id="62101.AB835_09530"/>
<reference evidence="1 2" key="1">
    <citation type="journal article" date="2016" name="Appl. Environ. Microbiol.">
        <title>Lack of Overt Genome Reduction in the Bryostatin-Producing Bryozoan Symbiont "Candidatus Endobugula sertula".</title>
        <authorList>
            <person name="Miller I.J."/>
            <person name="Vanee N."/>
            <person name="Fong S.S."/>
            <person name="Lim-Fong G.E."/>
            <person name="Kwan J.C."/>
        </authorList>
    </citation>
    <scope>NUCLEOTIDE SEQUENCE [LARGE SCALE GENOMIC DNA]</scope>
    <source>
        <strain evidence="1">AB1-4</strain>
    </source>
</reference>
<dbReference type="AlphaFoldDB" id="A0A1D2QP19"/>
<organism evidence="1 2">
    <name type="scientific">Candidatus Endobugula sertula</name>
    <name type="common">Bugula neritina bacterial symbiont</name>
    <dbReference type="NCBI Taxonomy" id="62101"/>
    <lineage>
        <taxon>Bacteria</taxon>
        <taxon>Pseudomonadati</taxon>
        <taxon>Pseudomonadota</taxon>
        <taxon>Gammaproteobacteria</taxon>
        <taxon>Cellvibrionales</taxon>
        <taxon>Cellvibrionaceae</taxon>
        <taxon>Candidatus Endobugula</taxon>
    </lineage>
</organism>
<proteinExistence type="predicted"/>
<evidence type="ECO:0000313" key="2">
    <source>
        <dbReference type="Proteomes" id="UP000242502"/>
    </source>
</evidence>
<sequence length="75" mass="8350">MSDHELNHLVKMANQMAFNIGTGAADEVAIAKVATHINMFWARPMREKICANMDECTEKLHPIAAQALMQVKAKL</sequence>
<dbReference type="Proteomes" id="UP000242502">
    <property type="component" value="Unassembled WGS sequence"/>
</dbReference>
<evidence type="ECO:0000313" key="1">
    <source>
        <dbReference type="EMBL" id="ODS23312.1"/>
    </source>
</evidence>
<comment type="caution">
    <text evidence="1">The sequence shown here is derived from an EMBL/GenBank/DDBJ whole genome shotgun (WGS) entry which is preliminary data.</text>
</comment>
<dbReference type="Pfam" id="PF11390">
    <property type="entry name" value="FdsD"/>
    <property type="match status" value="1"/>
</dbReference>